<dbReference type="InterPro" id="IPR011050">
    <property type="entry name" value="Pectin_lyase_fold/virulence"/>
</dbReference>
<feature type="chain" id="PRO_5025473179" evidence="3">
    <location>
        <begin position="20"/>
        <end position="922"/>
    </location>
</feature>
<dbReference type="NCBIfam" id="TIGR02601">
    <property type="entry name" value="autotrns_rpt"/>
    <property type="match status" value="3"/>
</dbReference>
<reference evidence="4 5" key="1">
    <citation type="submission" date="2019-04" db="EMBL/GenBank/DDBJ databases">
        <authorList>
            <person name="Van Vliet M D."/>
        </authorList>
    </citation>
    <scope>NUCLEOTIDE SEQUENCE [LARGE SCALE GENOMIC DNA]</scope>
    <source>
        <strain evidence="4 5">F1</strain>
    </source>
</reference>
<organism evidence="4 5">
    <name type="scientific">Pontiella desulfatans</name>
    <dbReference type="NCBI Taxonomy" id="2750659"/>
    <lineage>
        <taxon>Bacteria</taxon>
        <taxon>Pseudomonadati</taxon>
        <taxon>Kiritimatiellota</taxon>
        <taxon>Kiritimatiellia</taxon>
        <taxon>Kiritimatiellales</taxon>
        <taxon>Pontiellaceae</taxon>
        <taxon>Pontiella</taxon>
    </lineage>
</organism>
<keyword evidence="5" id="KW-1185">Reference proteome</keyword>
<keyword evidence="1 3" id="KW-0732">Signal</keyword>
<keyword evidence="2" id="KW-0472">Membrane</keyword>
<accession>A0A6C2UBJ0</accession>
<dbReference type="InterPro" id="IPR013425">
    <property type="entry name" value="Autotrns_rpt"/>
</dbReference>
<dbReference type="SUPFAM" id="SSF51126">
    <property type="entry name" value="Pectin lyase-like"/>
    <property type="match status" value="1"/>
</dbReference>
<feature type="signal peptide" evidence="3">
    <location>
        <begin position="1"/>
        <end position="19"/>
    </location>
</feature>
<dbReference type="Proteomes" id="UP000366872">
    <property type="component" value="Unassembled WGS sequence"/>
</dbReference>
<keyword evidence="2" id="KW-1133">Transmembrane helix</keyword>
<protein>
    <submittedName>
        <fullName evidence="4">Adhesin BmaC autotransporter</fullName>
    </submittedName>
</protein>
<sequence>MKKILSVAALMALVFPSMGADGTYTNVASGGNWSDSANWSGGSVADGSGFTANFNTLDLTEDNLVHMDTARIIGNLVFGDTIPDVSGSRRHWTLDNNGNAANVLTLAGTTPTITVNQLGALSGSNQRWATISAEIAGTSGLTKDGVGMLVLTGANTYTGTTAIDEGELKLQGDAFSGTARDYSIAAGAVLNLDGNNTWATGTSTINGTGTLRLTGGLLGAASNGRKVNMELGSDALIDIQSGAELRNGGWSGINWDNNLADMNVDGTLDIWDGTAVKVDALTGSGTITHTSYGVSTDLHVGVDGGSGTFDGTITEQASNRKVNFIKEGAGTQTLTGANTYSGGTTVSGGTLALSGGGSLSDTTAVNVGASGASFDISGITAAGETIGSLAGASGSSVVLGAKNLTVGGTGASSTFTGGIGGTGGLTVTGTNTLTLNGGANTYEGGTTINDGATVRIRHNDALGSGDITIDGGTLAPLSKTVSLFSRNITVGAGGATMYASGGYLSLRDSTIFNGAGTLTIADGNGQKVYMDSDNSATFTGDVHLNGASALLSIKSDSIALDSGTANLILEDGGRLEANNADLNLTGRNLQLNGTGGTIHTGNRPMTMTGSTLSGSGELNLIGGTTLITTKDNTLSGAVTLDGIHVGLGASKDNGADVLGTGDVTLNNGARLKNNDNVQTLNNNLVIGSGGGRMMAGWGKNVTVEGAVSGSGTLTIDGDSGFIVLNNANNTFNGDIAFTNSFGYGGGKLRLESLAGGGSYDGTISGIDAGANLELTGEILLGGDNTFVGLTEVLAGGAIGGNGSLDGDLTLHAGAGFVFDGDDIGLSVAGTVTLDSTFGIDDLLGISSATADGTYTLIDETATVFTSGFENIGSGNAYDLGDGKSAYFQDGSLQVVVIPEPATLSLIAAFGVAVLFVRRRFKI</sequence>
<evidence type="ECO:0000256" key="1">
    <source>
        <dbReference type="ARBA" id="ARBA00022729"/>
    </source>
</evidence>
<evidence type="ECO:0000256" key="3">
    <source>
        <dbReference type="SAM" id="SignalP"/>
    </source>
</evidence>
<feature type="transmembrane region" description="Helical" evidence="2">
    <location>
        <begin position="895"/>
        <end position="916"/>
    </location>
</feature>
<name>A0A6C2UBJ0_PONDE</name>
<dbReference type="RefSeq" id="WP_136082503.1">
    <property type="nucleotide sequence ID" value="NZ_CAAHFG010000004.1"/>
</dbReference>
<dbReference type="AlphaFoldDB" id="A0A6C2UBJ0"/>
<proteinExistence type="predicted"/>
<gene>
    <name evidence="4" type="primary">bmaC_4</name>
    <name evidence="4" type="ORF">PDESU_05591</name>
</gene>
<evidence type="ECO:0000256" key="2">
    <source>
        <dbReference type="SAM" id="Phobius"/>
    </source>
</evidence>
<dbReference type="EMBL" id="CAAHFG010000004">
    <property type="protein sequence ID" value="VGO16997.1"/>
    <property type="molecule type" value="Genomic_DNA"/>
</dbReference>
<evidence type="ECO:0000313" key="4">
    <source>
        <dbReference type="EMBL" id="VGO16997.1"/>
    </source>
</evidence>
<dbReference type="Pfam" id="PF12951">
    <property type="entry name" value="PATR"/>
    <property type="match status" value="3"/>
</dbReference>
<keyword evidence="2" id="KW-0812">Transmembrane</keyword>
<evidence type="ECO:0000313" key="5">
    <source>
        <dbReference type="Proteomes" id="UP000366872"/>
    </source>
</evidence>